<dbReference type="EMBL" id="JACYCF010000016">
    <property type="protein sequence ID" value="KAF8752348.1"/>
    <property type="molecule type" value="Genomic_DNA"/>
</dbReference>
<comment type="caution">
    <text evidence="2">The sequence shown here is derived from an EMBL/GenBank/DDBJ whole genome shotgun (WGS) entry which is preliminary data.</text>
</comment>
<protein>
    <submittedName>
        <fullName evidence="2">Uncharacterized protein</fullName>
    </submittedName>
</protein>
<dbReference type="Proteomes" id="UP000614334">
    <property type="component" value="Unassembled WGS sequence"/>
</dbReference>
<sequence>MHAHARRSPSVVMGGPPDGIGDGDDIGHGLEVMDPDDVGAGLDVGSDRSSRRPFPLLRLCWCLVFNTFDDTHPQYYPRIKDYILNKHVS</sequence>
<feature type="region of interest" description="Disordered" evidence="1">
    <location>
        <begin position="1"/>
        <end position="50"/>
    </location>
</feature>
<reference evidence="2" key="1">
    <citation type="submission" date="2020-09" db="EMBL/GenBank/DDBJ databases">
        <title>Comparative genome analyses of four rice-infecting Rhizoctonia solani isolates reveal extensive enrichment of homogalacturonan modification genes.</title>
        <authorList>
            <person name="Lee D.-Y."/>
            <person name="Jeon J."/>
            <person name="Kim K.-T."/>
            <person name="Cheong K."/>
            <person name="Song H."/>
            <person name="Choi G."/>
            <person name="Ko J."/>
            <person name="Opiyo S.O."/>
            <person name="Zuo S."/>
            <person name="Madhav S."/>
            <person name="Lee Y.-H."/>
            <person name="Wang G.-L."/>
        </authorList>
    </citation>
    <scope>NUCLEOTIDE SEQUENCE</scope>
    <source>
        <strain evidence="2">AG1-IA B2</strain>
    </source>
</reference>
<accession>A0A8H7IAG5</accession>
<name>A0A8H7IAG5_9AGAM</name>
<evidence type="ECO:0000256" key="1">
    <source>
        <dbReference type="SAM" id="MobiDB-lite"/>
    </source>
</evidence>
<dbReference type="AlphaFoldDB" id="A0A8H7IAG5"/>
<evidence type="ECO:0000313" key="2">
    <source>
        <dbReference type="EMBL" id="KAF8752348.1"/>
    </source>
</evidence>
<organism evidence="2 3">
    <name type="scientific">Rhizoctonia solani</name>
    <dbReference type="NCBI Taxonomy" id="456999"/>
    <lineage>
        <taxon>Eukaryota</taxon>
        <taxon>Fungi</taxon>
        <taxon>Dikarya</taxon>
        <taxon>Basidiomycota</taxon>
        <taxon>Agaricomycotina</taxon>
        <taxon>Agaricomycetes</taxon>
        <taxon>Cantharellales</taxon>
        <taxon>Ceratobasidiaceae</taxon>
        <taxon>Rhizoctonia</taxon>
    </lineage>
</organism>
<proteinExistence type="predicted"/>
<gene>
    <name evidence="2" type="ORF">RHS01_07924</name>
</gene>
<evidence type="ECO:0000313" key="3">
    <source>
        <dbReference type="Proteomes" id="UP000614334"/>
    </source>
</evidence>